<gene>
    <name evidence="5" type="ORF">GTU67_06855</name>
</gene>
<dbReference type="AlphaFoldDB" id="A0A842HPK3"/>
<dbReference type="PANTHER" id="PTHR46796">
    <property type="entry name" value="HTH-TYPE TRANSCRIPTIONAL ACTIVATOR RHAS-RELATED"/>
    <property type="match status" value="1"/>
</dbReference>
<sequence>MQAASNAQSRSHLFSRFPKFTSHDAEEVRHQVSRIFCDHDLKVVGKSQALNTQIHFRPGKRVSYGRMLYGATVDIEPGKLNDFFLIQIPVAGQETIECNRQSVQSNPSLATIISPDLEFRMRHERHAEKLFIRVERNAFEQQCAQYYGQGVRGALNFDPAIPLNTPVTQSLKRLLDWQLLEASEGDLFNQPLIAARFEETLMVSLLSSLSHNQQHAFDPAIVAPGFIKRAEDYIQHHAHLPLTAGDIAEHVGVSIRSLFAGFRKYRNTSPIRLLKSVRLDRVRADLQHPTTHTNVTQVALHWGFTHLGQFSADYQQRFGELPSATLKRHVS</sequence>
<keyword evidence="6" id="KW-1185">Reference proteome</keyword>
<feature type="domain" description="HTH araC/xylS-type" evidence="4">
    <location>
        <begin position="228"/>
        <end position="328"/>
    </location>
</feature>
<dbReference type="GO" id="GO:0003700">
    <property type="term" value="F:DNA-binding transcription factor activity"/>
    <property type="evidence" value="ECO:0007669"/>
    <property type="project" value="InterPro"/>
</dbReference>
<keyword evidence="3" id="KW-0804">Transcription</keyword>
<evidence type="ECO:0000313" key="5">
    <source>
        <dbReference type="EMBL" id="MBC2769632.1"/>
    </source>
</evidence>
<dbReference type="Pfam" id="PF12833">
    <property type="entry name" value="HTH_18"/>
    <property type="match status" value="1"/>
</dbReference>
<accession>A0A842HPK3</accession>
<dbReference type="GO" id="GO:0043565">
    <property type="term" value="F:sequence-specific DNA binding"/>
    <property type="evidence" value="ECO:0007669"/>
    <property type="project" value="InterPro"/>
</dbReference>
<dbReference type="InterPro" id="IPR035418">
    <property type="entry name" value="AraC-bd_2"/>
</dbReference>
<evidence type="ECO:0000256" key="1">
    <source>
        <dbReference type="ARBA" id="ARBA00023015"/>
    </source>
</evidence>
<protein>
    <submittedName>
        <fullName evidence="5">AraC family transcriptional regulator</fullName>
    </submittedName>
</protein>
<dbReference type="PANTHER" id="PTHR46796:SF12">
    <property type="entry name" value="HTH-TYPE DNA-BINDING TRANSCRIPTIONAL ACTIVATOR EUTR"/>
    <property type="match status" value="1"/>
</dbReference>
<dbReference type="SUPFAM" id="SSF46689">
    <property type="entry name" value="Homeodomain-like"/>
    <property type="match status" value="2"/>
</dbReference>
<dbReference type="Pfam" id="PF14525">
    <property type="entry name" value="AraC_binding_2"/>
    <property type="match status" value="1"/>
</dbReference>
<dbReference type="Proteomes" id="UP000545386">
    <property type="component" value="Unassembled WGS sequence"/>
</dbReference>
<keyword evidence="1" id="KW-0805">Transcription regulation</keyword>
<dbReference type="InterPro" id="IPR050204">
    <property type="entry name" value="AraC_XylS_family_regulators"/>
</dbReference>
<dbReference type="RefSeq" id="WP_185779362.1">
    <property type="nucleotide sequence ID" value="NZ_JACJUU010000004.1"/>
</dbReference>
<evidence type="ECO:0000313" key="6">
    <source>
        <dbReference type="Proteomes" id="UP000545386"/>
    </source>
</evidence>
<evidence type="ECO:0000256" key="2">
    <source>
        <dbReference type="ARBA" id="ARBA00023125"/>
    </source>
</evidence>
<dbReference type="PROSITE" id="PS01124">
    <property type="entry name" value="HTH_ARAC_FAMILY_2"/>
    <property type="match status" value="1"/>
</dbReference>
<dbReference type="InterPro" id="IPR018062">
    <property type="entry name" value="HTH_AraC-typ_CS"/>
</dbReference>
<dbReference type="InterPro" id="IPR018060">
    <property type="entry name" value="HTH_AraC"/>
</dbReference>
<keyword evidence="2" id="KW-0238">DNA-binding</keyword>
<dbReference type="EMBL" id="JACJUU010000004">
    <property type="protein sequence ID" value="MBC2769632.1"/>
    <property type="molecule type" value="Genomic_DNA"/>
</dbReference>
<dbReference type="Gene3D" id="1.10.10.60">
    <property type="entry name" value="Homeodomain-like"/>
    <property type="match status" value="1"/>
</dbReference>
<proteinExistence type="predicted"/>
<reference evidence="5 6" key="1">
    <citation type="submission" date="2020-08" db="EMBL/GenBank/DDBJ databases">
        <title>Paraeoetvoesia sp. YC-7-48 draft genome sequence.</title>
        <authorList>
            <person name="Yao L."/>
        </authorList>
    </citation>
    <scope>NUCLEOTIDE SEQUENCE [LARGE SCALE GENOMIC DNA]</scope>
    <source>
        <strain evidence="6">YC-7-48</strain>
    </source>
</reference>
<organism evidence="5 6">
    <name type="scientific">Pusillimonas minor</name>
    <dbReference type="NCBI Taxonomy" id="2697024"/>
    <lineage>
        <taxon>Bacteria</taxon>
        <taxon>Pseudomonadati</taxon>
        <taxon>Pseudomonadota</taxon>
        <taxon>Betaproteobacteria</taxon>
        <taxon>Burkholderiales</taxon>
        <taxon>Alcaligenaceae</taxon>
        <taxon>Pusillimonas</taxon>
    </lineage>
</organism>
<dbReference type="InterPro" id="IPR009057">
    <property type="entry name" value="Homeodomain-like_sf"/>
</dbReference>
<name>A0A842HPK3_9BURK</name>
<evidence type="ECO:0000259" key="4">
    <source>
        <dbReference type="PROSITE" id="PS01124"/>
    </source>
</evidence>
<comment type="caution">
    <text evidence="5">The sequence shown here is derived from an EMBL/GenBank/DDBJ whole genome shotgun (WGS) entry which is preliminary data.</text>
</comment>
<dbReference type="PROSITE" id="PS00041">
    <property type="entry name" value="HTH_ARAC_FAMILY_1"/>
    <property type="match status" value="1"/>
</dbReference>
<evidence type="ECO:0000256" key="3">
    <source>
        <dbReference type="ARBA" id="ARBA00023163"/>
    </source>
</evidence>
<dbReference type="SMART" id="SM00342">
    <property type="entry name" value="HTH_ARAC"/>
    <property type="match status" value="1"/>
</dbReference>